<dbReference type="SUPFAM" id="SSF51182">
    <property type="entry name" value="RmlC-like cupins"/>
    <property type="match status" value="1"/>
</dbReference>
<dbReference type="STRING" id="633813.SAMN04488087_1211"/>
<accession>A0A1M6SSS7</accession>
<proteinExistence type="predicted"/>
<dbReference type="OrthoDB" id="4205621at2"/>
<dbReference type="EMBL" id="FRAU01000003">
    <property type="protein sequence ID" value="SHK47716.1"/>
    <property type="molecule type" value="Genomic_DNA"/>
</dbReference>
<reference evidence="3" key="1">
    <citation type="submission" date="2016-11" db="EMBL/GenBank/DDBJ databases">
        <authorList>
            <person name="Varghese N."/>
            <person name="Submissions S."/>
        </authorList>
    </citation>
    <scope>NUCLEOTIDE SEQUENCE [LARGE SCALE GENOMIC DNA]</scope>
    <source>
        <strain evidence="3">DSM 22212</strain>
    </source>
</reference>
<dbReference type="InterPro" id="IPR011051">
    <property type="entry name" value="RmlC_Cupin_sf"/>
</dbReference>
<evidence type="ECO:0000256" key="1">
    <source>
        <dbReference type="SAM" id="MobiDB-lite"/>
    </source>
</evidence>
<organism evidence="2 3">
    <name type="scientific">Rhodothermus profundi</name>
    <dbReference type="NCBI Taxonomy" id="633813"/>
    <lineage>
        <taxon>Bacteria</taxon>
        <taxon>Pseudomonadati</taxon>
        <taxon>Rhodothermota</taxon>
        <taxon>Rhodothermia</taxon>
        <taxon>Rhodothermales</taxon>
        <taxon>Rhodothermaceae</taxon>
        <taxon>Rhodothermus</taxon>
    </lineage>
</organism>
<dbReference type="RefSeq" id="WP_072715071.1">
    <property type="nucleotide sequence ID" value="NZ_FRAU01000003.1"/>
</dbReference>
<sequence>MWVTRIYRRPDGQVVSGRLELKLRDVGDVGLLIKRWPAVRMQVLEAQPGSEAIWQLEDGTQLLAVLSGQLELRVPPAFRHRLTPGTLVLLEDTLSGCRLHFNGAEPGQVLMVALPEPLPLDEVEEADAESFPASDPPSWTGTAAT</sequence>
<evidence type="ECO:0000313" key="3">
    <source>
        <dbReference type="Proteomes" id="UP000185812"/>
    </source>
</evidence>
<keyword evidence="3" id="KW-1185">Reference proteome</keyword>
<name>A0A1M6SSS7_9BACT</name>
<evidence type="ECO:0008006" key="4">
    <source>
        <dbReference type="Google" id="ProtNLM"/>
    </source>
</evidence>
<dbReference type="Proteomes" id="UP000185812">
    <property type="component" value="Unassembled WGS sequence"/>
</dbReference>
<evidence type="ECO:0000313" key="2">
    <source>
        <dbReference type="EMBL" id="SHK47716.1"/>
    </source>
</evidence>
<dbReference type="AlphaFoldDB" id="A0A1M6SSS7"/>
<gene>
    <name evidence="2" type="ORF">SAMN04488087_1211</name>
</gene>
<protein>
    <recommendedName>
        <fullName evidence="4">Mannose-6-phosphate isomerase, cupin superfamily</fullName>
    </recommendedName>
</protein>
<feature type="region of interest" description="Disordered" evidence="1">
    <location>
        <begin position="124"/>
        <end position="145"/>
    </location>
</feature>